<feature type="compositionally biased region" description="Low complexity" evidence="2">
    <location>
        <begin position="572"/>
        <end position="581"/>
    </location>
</feature>
<protein>
    <submittedName>
        <fullName evidence="3">Uncharacterized protein</fullName>
    </submittedName>
</protein>
<feature type="compositionally biased region" description="Basic and acidic residues" evidence="2">
    <location>
        <begin position="559"/>
        <end position="571"/>
    </location>
</feature>
<dbReference type="OrthoDB" id="5427699at2759"/>
<proteinExistence type="predicted"/>
<keyword evidence="4" id="KW-1185">Reference proteome</keyword>
<accession>A0A395NCI8</accession>
<feature type="compositionally biased region" description="Polar residues" evidence="2">
    <location>
        <begin position="318"/>
        <end position="337"/>
    </location>
</feature>
<reference evidence="3 4" key="1">
    <citation type="journal article" date="2018" name="PLoS Pathog.">
        <title>Evolution of structural diversity of trichothecenes, a family of toxins produced by plant pathogenic and entomopathogenic fungi.</title>
        <authorList>
            <person name="Proctor R.H."/>
            <person name="McCormick S.P."/>
            <person name="Kim H.S."/>
            <person name="Cardoza R.E."/>
            <person name="Stanley A.M."/>
            <person name="Lindo L."/>
            <person name="Kelly A."/>
            <person name="Brown D.W."/>
            <person name="Lee T."/>
            <person name="Vaughan M.M."/>
            <person name="Alexander N.J."/>
            <person name="Busman M."/>
            <person name="Gutierrez S."/>
        </authorList>
    </citation>
    <scope>NUCLEOTIDE SEQUENCE [LARGE SCALE GENOMIC DNA]</scope>
    <source>
        <strain evidence="3 4">IBT 40837</strain>
    </source>
</reference>
<feature type="compositionally biased region" description="Basic and acidic residues" evidence="2">
    <location>
        <begin position="701"/>
        <end position="710"/>
    </location>
</feature>
<feature type="coiled-coil region" evidence="1">
    <location>
        <begin position="190"/>
        <end position="217"/>
    </location>
</feature>
<evidence type="ECO:0000256" key="2">
    <source>
        <dbReference type="SAM" id="MobiDB-lite"/>
    </source>
</evidence>
<feature type="compositionally biased region" description="Low complexity" evidence="2">
    <location>
        <begin position="537"/>
        <end position="553"/>
    </location>
</feature>
<keyword evidence="1" id="KW-0175">Coiled coil</keyword>
<feature type="region of interest" description="Disordered" evidence="2">
    <location>
        <begin position="238"/>
        <end position="278"/>
    </location>
</feature>
<evidence type="ECO:0000313" key="4">
    <source>
        <dbReference type="Proteomes" id="UP000266272"/>
    </source>
</evidence>
<comment type="caution">
    <text evidence="3">The sequence shown here is derived from an EMBL/GenBank/DDBJ whole genome shotgun (WGS) entry which is preliminary data.</text>
</comment>
<name>A0A395NCI8_TRIAR</name>
<gene>
    <name evidence="3" type="ORF">TARUN_8424</name>
</gene>
<dbReference type="Proteomes" id="UP000266272">
    <property type="component" value="Unassembled WGS sequence"/>
</dbReference>
<feature type="region of interest" description="Disordered" evidence="2">
    <location>
        <begin position="295"/>
        <end position="349"/>
    </location>
</feature>
<feature type="compositionally biased region" description="Low complexity" evidence="2">
    <location>
        <begin position="465"/>
        <end position="482"/>
    </location>
</feature>
<evidence type="ECO:0000313" key="3">
    <source>
        <dbReference type="EMBL" id="RFU73818.1"/>
    </source>
</evidence>
<feature type="region of interest" description="Disordered" evidence="2">
    <location>
        <begin position="361"/>
        <end position="589"/>
    </location>
</feature>
<evidence type="ECO:0000256" key="1">
    <source>
        <dbReference type="SAM" id="Coils"/>
    </source>
</evidence>
<feature type="region of interest" description="Disordered" evidence="2">
    <location>
        <begin position="651"/>
        <end position="730"/>
    </location>
</feature>
<dbReference type="EMBL" id="PXOA01000599">
    <property type="protein sequence ID" value="RFU73818.1"/>
    <property type="molecule type" value="Genomic_DNA"/>
</dbReference>
<sequence length="751" mass="80500">MSHMAQRHAPWGTSDSFLPSGAIDYYRVPVEGDPYRTGGGVPHSLPASVPANHPPVSFYGPPANGSGQHVLLSPFNPALRPPGTTHHARPGMPPPRLPPLAPRETVAAREMLFDDALASIERQCHCHFCSRGQSHICPVQQLEQHQASVRASWRDEDQQLQQTRFRVEELVKQQVKVVLNYHRGLWADEKQRLVDEASILRTQLQDLELENQELRNTAFVRSQIYAYEHKDCSLPVIHHGSFQGNTPSVDGGPPPPTANQQSGRAGGDDGALSVPDAHRWPSYYPAVASNDAAAQVSAQTSVPGGPRDVGRWGGGWTHPTSPMNAESNGRPTPQMSSPIPLMSPMNPPLSRLVSPNTAWWRSSASSSPLHRETETRSIAGSEPKRSPKRSSSAANAFHTHSGPDGVSPGSSAGPTTAFAEGSVEGSPPSKRRRSLSRDYYIVANERGEEETQRLTMHAGHTPNHSPSVPSGTAPSPSGGSTVVKREPNPRPRGVGAESSFSPPFPLIPPLPSFSSSPASQRRLLKAGDDAPLGRTESSSSLPIPAIPSLSSPAFQRRLPRAEDDAPLERVESPLSSSPSSPRGLLKAEDDAPLTGPLMIRNIPAQDELFLATLNERLRPISQGQDALPRAVQPPVAVPAPLSAVSGVRIGGAGDNQNALPDNADASRSRSDTDGGSDGVHIKKENIFPLGLGGEDEEEDQGRDAHVKIEPRPVGVKAEDSDEDSDAVSVEPDLPIKFRSTCNFGAPFGRRI</sequence>
<dbReference type="AlphaFoldDB" id="A0A395NCI8"/>
<organism evidence="3 4">
    <name type="scientific">Trichoderma arundinaceum</name>
    <dbReference type="NCBI Taxonomy" id="490622"/>
    <lineage>
        <taxon>Eukaryota</taxon>
        <taxon>Fungi</taxon>
        <taxon>Dikarya</taxon>
        <taxon>Ascomycota</taxon>
        <taxon>Pezizomycotina</taxon>
        <taxon>Sordariomycetes</taxon>
        <taxon>Hypocreomycetidae</taxon>
        <taxon>Hypocreales</taxon>
        <taxon>Hypocreaceae</taxon>
        <taxon>Trichoderma</taxon>
    </lineage>
</organism>
<feature type="compositionally biased region" description="Pro residues" evidence="2">
    <location>
        <begin position="502"/>
        <end position="511"/>
    </location>
</feature>